<reference evidence="7" key="1">
    <citation type="journal article" date="2014" name="Int. J. Syst. Evol. Microbiol.">
        <title>Complete genome sequence of Corynebacterium casei LMG S-19264T (=DSM 44701T), isolated from a smear-ripened cheese.</title>
        <authorList>
            <consortium name="US DOE Joint Genome Institute (JGI-PGF)"/>
            <person name="Walter F."/>
            <person name="Albersmeier A."/>
            <person name="Kalinowski J."/>
            <person name="Ruckert C."/>
        </authorList>
    </citation>
    <scope>NUCLEOTIDE SEQUENCE</scope>
    <source>
        <strain evidence="7">JCM 5069</strain>
    </source>
</reference>
<accession>A0A919KXT0</accession>
<dbReference type="AlphaFoldDB" id="A0A919KXT0"/>
<dbReference type="InterPro" id="IPR000322">
    <property type="entry name" value="Glyco_hydro_31_TIM"/>
</dbReference>
<keyword evidence="2 7" id="KW-0378">Hydrolase</keyword>
<dbReference type="GO" id="GO:0004553">
    <property type="term" value="F:hydrolase activity, hydrolyzing O-glycosyl compounds"/>
    <property type="evidence" value="ECO:0007669"/>
    <property type="project" value="InterPro"/>
</dbReference>
<evidence type="ECO:0000313" key="8">
    <source>
        <dbReference type="Proteomes" id="UP000603708"/>
    </source>
</evidence>
<dbReference type="PANTHER" id="PTHR22762">
    <property type="entry name" value="ALPHA-GLUCOSIDASE"/>
    <property type="match status" value="1"/>
</dbReference>
<proteinExistence type="inferred from homology"/>
<dbReference type="Pfam" id="PF13802">
    <property type="entry name" value="Gal_mutarotas_2"/>
    <property type="match status" value="1"/>
</dbReference>
<dbReference type="RefSeq" id="WP_189930668.1">
    <property type="nucleotide sequence ID" value="NZ_BNCD01000004.1"/>
</dbReference>
<dbReference type="GO" id="GO:0030246">
    <property type="term" value="F:carbohydrate binding"/>
    <property type="evidence" value="ECO:0007669"/>
    <property type="project" value="InterPro"/>
</dbReference>
<name>A0A919KXT0_9ACTN</name>
<evidence type="ECO:0000259" key="4">
    <source>
        <dbReference type="Pfam" id="PF01055"/>
    </source>
</evidence>
<dbReference type="SUPFAM" id="SSF51011">
    <property type="entry name" value="Glycosyl hydrolase domain"/>
    <property type="match status" value="1"/>
</dbReference>
<gene>
    <name evidence="7" type="ORF">GCM10018793_21180</name>
</gene>
<evidence type="ECO:0000256" key="2">
    <source>
        <dbReference type="RuleBase" id="RU361185"/>
    </source>
</evidence>
<dbReference type="InterPro" id="IPR013780">
    <property type="entry name" value="Glyco_hydro_b"/>
</dbReference>
<keyword evidence="8" id="KW-1185">Reference proteome</keyword>
<comment type="caution">
    <text evidence="7">The sequence shown here is derived from an EMBL/GenBank/DDBJ whole genome shotgun (WGS) entry which is preliminary data.</text>
</comment>
<evidence type="ECO:0000256" key="1">
    <source>
        <dbReference type="ARBA" id="ARBA00007806"/>
    </source>
</evidence>
<feature type="domain" description="Glycoside hydrolase family 31 N-terminal" evidence="5">
    <location>
        <begin position="89"/>
        <end position="239"/>
    </location>
</feature>
<dbReference type="InterPro" id="IPR017853">
    <property type="entry name" value="GH"/>
</dbReference>
<dbReference type="Gene3D" id="2.60.40.1180">
    <property type="entry name" value="Golgi alpha-mannosidase II"/>
    <property type="match status" value="1"/>
</dbReference>
<keyword evidence="2" id="KW-0326">Glycosidase</keyword>
<dbReference type="InterPro" id="IPR025887">
    <property type="entry name" value="Glyco_hydro_31_N_dom"/>
</dbReference>
<sequence>MDGHDLVRSMKAVRGAGPAGGLRAIRAAWRRHRTDRAGLPSRGAERARVPGAMTRAEPGPGGGVVRFERSELRVTVTLGGAVFWGWDGASPLPSWALAGAAPEPDPRAALEPDTEGGWRVVAERVTVVVSRQGAVEVHTPGGVRLRRDHPPRWWESEGGGEARWVQRAEVAADARFFGLGARASGPRLREGAYRLWNTDPGGAYGPGDGPLHITMPVQLVVADAGTHLVFHDTTWDGTVTLREGEEGAGSGHDRTGACELRMEGGPLRTWVVVGTPARVLQAWASLTGAPALPPGWALGHHHVVPEAADDQVVRNLAQGHRARGLPLDALHLGLGHGAGGRSFTVDEERFPKLPQLAEELRADGVRLVSAVSPAVKAEPGRVLFDNGVCAGVFVRDAAGRLVLGEARAGESVYPDVTGPRGRAWWGERYQERVDQGFSGFWHTLDEPVARSAFGDATLPRSARHDLDGSGGDHRSAHNVYGLGLTRAAHEALSRLRPDERPFLFSRSGWVGMQRYGGAWCGEVVDGWEGLRAALSVVLGLGLCGVPCAGPDLPGRGAGAGLELQVRALQLGAYLPLLRTGGRGLPEGGGPKGFAGEWPEHARVVLAERRRLGPYLMTLAHLAHRTGAPWVRPLWWSTPEDRALRDCEDAFLLGDALLVAPVLERGAQEKAVRLPDGLWYDTLTERAYEGPGQVVVPAPLSRVPVLARAGSVVPVLGGAGGIELEVWAPASGRSGGGVVVQDPGDGWTVPEVERYGTRRAGARVTVERETDDGPRAAGRPVRIRGL</sequence>
<dbReference type="Pfam" id="PF01055">
    <property type="entry name" value="Glyco_hydro_31_2nd"/>
    <property type="match status" value="1"/>
</dbReference>
<dbReference type="Pfam" id="PF21365">
    <property type="entry name" value="Glyco_hydro_31_3rd"/>
    <property type="match status" value="1"/>
</dbReference>
<dbReference type="InterPro" id="IPR048395">
    <property type="entry name" value="Glyco_hydro_31_C"/>
</dbReference>
<dbReference type="SUPFAM" id="SSF51445">
    <property type="entry name" value="(Trans)glycosidases"/>
    <property type="match status" value="1"/>
</dbReference>
<comment type="similarity">
    <text evidence="1 2">Belongs to the glycosyl hydrolase 31 family.</text>
</comment>
<evidence type="ECO:0000313" key="7">
    <source>
        <dbReference type="EMBL" id="GHH76074.1"/>
    </source>
</evidence>
<evidence type="ECO:0000259" key="6">
    <source>
        <dbReference type="Pfam" id="PF21365"/>
    </source>
</evidence>
<dbReference type="EMBL" id="BNCD01000004">
    <property type="protein sequence ID" value="GHH76074.1"/>
    <property type="molecule type" value="Genomic_DNA"/>
</dbReference>
<dbReference type="Gene3D" id="2.60.40.1760">
    <property type="entry name" value="glycosyl hydrolase (family 31)"/>
    <property type="match status" value="1"/>
</dbReference>
<protein>
    <submittedName>
        <fullName evidence="7">Glycosyl hydrolase</fullName>
    </submittedName>
</protein>
<dbReference type="CDD" id="cd14752">
    <property type="entry name" value="GH31_N"/>
    <property type="match status" value="1"/>
</dbReference>
<dbReference type="PANTHER" id="PTHR22762:SF120">
    <property type="entry name" value="HETEROGLYCAN GLUCOSIDASE 1"/>
    <property type="match status" value="1"/>
</dbReference>
<dbReference type="GO" id="GO:0005975">
    <property type="term" value="P:carbohydrate metabolic process"/>
    <property type="evidence" value="ECO:0007669"/>
    <property type="project" value="InterPro"/>
</dbReference>
<dbReference type="InterPro" id="IPR011013">
    <property type="entry name" value="Gal_mutarotase_sf_dom"/>
</dbReference>
<evidence type="ECO:0000256" key="3">
    <source>
        <dbReference type="SAM" id="MobiDB-lite"/>
    </source>
</evidence>
<dbReference type="SUPFAM" id="SSF74650">
    <property type="entry name" value="Galactose mutarotase-like"/>
    <property type="match status" value="1"/>
</dbReference>
<evidence type="ECO:0000259" key="5">
    <source>
        <dbReference type="Pfam" id="PF13802"/>
    </source>
</evidence>
<feature type="domain" description="Glycoside hydrolase family 31 TIM barrel" evidence="4">
    <location>
        <begin position="290"/>
        <end position="618"/>
    </location>
</feature>
<dbReference type="Gene3D" id="3.20.20.80">
    <property type="entry name" value="Glycosidases"/>
    <property type="match status" value="1"/>
</dbReference>
<feature type="region of interest" description="Disordered" evidence="3">
    <location>
        <begin position="766"/>
        <end position="785"/>
    </location>
</feature>
<dbReference type="Proteomes" id="UP000603708">
    <property type="component" value="Unassembled WGS sequence"/>
</dbReference>
<organism evidence="7 8">
    <name type="scientific">Streptomyces sulfonofaciens</name>
    <dbReference type="NCBI Taxonomy" id="68272"/>
    <lineage>
        <taxon>Bacteria</taxon>
        <taxon>Bacillati</taxon>
        <taxon>Actinomycetota</taxon>
        <taxon>Actinomycetes</taxon>
        <taxon>Kitasatosporales</taxon>
        <taxon>Streptomycetaceae</taxon>
        <taxon>Streptomyces</taxon>
    </lineage>
</organism>
<reference evidence="7" key="2">
    <citation type="submission" date="2020-09" db="EMBL/GenBank/DDBJ databases">
        <authorList>
            <person name="Sun Q."/>
            <person name="Ohkuma M."/>
        </authorList>
    </citation>
    <scope>NUCLEOTIDE SEQUENCE</scope>
    <source>
        <strain evidence="7">JCM 5069</strain>
    </source>
</reference>
<feature type="domain" description="Glycosyl hydrolase family 31 C-terminal" evidence="6">
    <location>
        <begin position="626"/>
        <end position="712"/>
    </location>
</feature>